<keyword evidence="2" id="KW-1185">Reference proteome</keyword>
<dbReference type="GO" id="GO:0005737">
    <property type="term" value="C:cytoplasm"/>
    <property type="evidence" value="ECO:0007669"/>
    <property type="project" value="TreeGrafter"/>
</dbReference>
<dbReference type="PANTHER" id="PTHR46050">
    <property type="entry name" value="TPR REPEAT-CONTAINING THIOREDOXIN"/>
    <property type="match status" value="1"/>
</dbReference>
<accession>A0A2I0XHE6</accession>
<reference evidence="1 2" key="2">
    <citation type="journal article" date="2017" name="Nature">
        <title>The Apostasia genome and the evolution of orchids.</title>
        <authorList>
            <person name="Zhang G.Q."/>
            <person name="Liu K.W."/>
            <person name="Li Z."/>
            <person name="Lohaus R."/>
            <person name="Hsiao Y.Y."/>
            <person name="Niu S.C."/>
            <person name="Wang J.Y."/>
            <person name="Lin Y.C."/>
            <person name="Xu Q."/>
            <person name="Chen L.J."/>
            <person name="Yoshida K."/>
            <person name="Fujiwara S."/>
            <person name="Wang Z.W."/>
            <person name="Zhang Y.Q."/>
            <person name="Mitsuda N."/>
            <person name="Wang M."/>
            <person name="Liu G.H."/>
            <person name="Pecoraro L."/>
            <person name="Huang H.X."/>
            <person name="Xiao X.J."/>
            <person name="Lin M."/>
            <person name="Wu X.Y."/>
            <person name="Wu W.L."/>
            <person name="Chen Y.Y."/>
            <person name="Chang S.B."/>
            <person name="Sakamoto S."/>
            <person name="Ohme-Takagi M."/>
            <person name="Yagi M."/>
            <person name="Zeng S.J."/>
            <person name="Shen C.Y."/>
            <person name="Yeh C.M."/>
            <person name="Luo Y.B."/>
            <person name="Tsai W.C."/>
            <person name="Van de Peer Y."/>
            <person name="Liu Z.J."/>
        </authorList>
    </citation>
    <scope>NUCLEOTIDE SEQUENCE [LARGE SCALE GENOMIC DNA]</scope>
    <source>
        <tissue evidence="1">The whole plant</tissue>
    </source>
</reference>
<dbReference type="Gene3D" id="1.25.40.10">
    <property type="entry name" value="Tetratricopeptide repeat domain"/>
    <property type="match status" value="1"/>
</dbReference>
<organism evidence="1 2">
    <name type="scientific">Dendrobium catenatum</name>
    <dbReference type="NCBI Taxonomy" id="906689"/>
    <lineage>
        <taxon>Eukaryota</taxon>
        <taxon>Viridiplantae</taxon>
        <taxon>Streptophyta</taxon>
        <taxon>Embryophyta</taxon>
        <taxon>Tracheophyta</taxon>
        <taxon>Spermatophyta</taxon>
        <taxon>Magnoliopsida</taxon>
        <taxon>Liliopsida</taxon>
        <taxon>Asparagales</taxon>
        <taxon>Orchidaceae</taxon>
        <taxon>Epidendroideae</taxon>
        <taxon>Malaxideae</taxon>
        <taxon>Dendrobiinae</taxon>
        <taxon>Dendrobium</taxon>
    </lineage>
</organism>
<name>A0A2I0XHE6_9ASPA</name>
<dbReference type="AlphaFoldDB" id="A0A2I0XHE6"/>
<reference evidence="1 2" key="1">
    <citation type="journal article" date="2016" name="Sci. Rep.">
        <title>The Dendrobium catenatum Lindl. genome sequence provides insights into polysaccharide synthase, floral development and adaptive evolution.</title>
        <authorList>
            <person name="Zhang G.Q."/>
            <person name="Xu Q."/>
            <person name="Bian C."/>
            <person name="Tsai W.C."/>
            <person name="Yeh C.M."/>
            <person name="Liu K.W."/>
            <person name="Yoshida K."/>
            <person name="Zhang L.S."/>
            <person name="Chang S.B."/>
            <person name="Chen F."/>
            <person name="Shi Y."/>
            <person name="Su Y.Y."/>
            <person name="Zhang Y.Q."/>
            <person name="Chen L.J."/>
            <person name="Yin Y."/>
            <person name="Lin M."/>
            <person name="Huang H."/>
            <person name="Deng H."/>
            <person name="Wang Z.W."/>
            <person name="Zhu S.L."/>
            <person name="Zhao X."/>
            <person name="Deng C."/>
            <person name="Niu S.C."/>
            <person name="Huang J."/>
            <person name="Wang M."/>
            <person name="Liu G.H."/>
            <person name="Yang H.J."/>
            <person name="Xiao X.J."/>
            <person name="Hsiao Y.Y."/>
            <person name="Wu W.L."/>
            <person name="Chen Y.Y."/>
            <person name="Mitsuda N."/>
            <person name="Ohme-Takagi M."/>
            <person name="Luo Y.B."/>
            <person name="Van de Peer Y."/>
            <person name="Liu Z.J."/>
        </authorList>
    </citation>
    <scope>NUCLEOTIDE SEQUENCE [LARGE SCALE GENOMIC DNA]</scope>
    <source>
        <tissue evidence="1">The whole plant</tissue>
    </source>
</reference>
<dbReference type="Proteomes" id="UP000233837">
    <property type="component" value="Unassembled WGS sequence"/>
</dbReference>
<dbReference type="SMART" id="SM00028">
    <property type="entry name" value="TPR"/>
    <property type="match status" value="1"/>
</dbReference>
<proteinExistence type="predicted"/>
<evidence type="ECO:0000313" key="2">
    <source>
        <dbReference type="Proteomes" id="UP000233837"/>
    </source>
</evidence>
<gene>
    <name evidence="1" type="primary">TTL1</name>
    <name evidence="1" type="ORF">MA16_Dca021283</name>
</gene>
<evidence type="ECO:0000313" key="1">
    <source>
        <dbReference type="EMBL" id="PKU87335.1"/>
    </source>
</evidence>
<dbReference type="STRING" id="906689.A0A2I0XHE6"/>
<protein>
    <submittedName>
        <fullName evidence="1">TPR repeat-containing thioredoxin TTL1</fullName>
    </submittedName>
</protein>
<dbReference type="InterPro" id="IPR044534">
    <property type="entry name" value="TTL1-4"/>
</dbReference>
<sequence length="95" mass="10522">MAGYRKISLAEMAARIDPGSREIAAIARKARLVASACSVGNDLCNRAACRSKLGQWEKAIEDCNVVLNLRPKYSKARLRRLIILTRLDDHVWVGG</sequence>
<dbReference type="EMBL" id="KZ501876">
    <property type="protein sequence ID" value="PKU87335.1"/>
    <property type="molecule type" value="Genomic_DNA"/>
</dbReference>
<dbReference type="PANTHER" id="PTHR46050:SF7">
    <property type="entry name" value="TETRATRICOPEPTIDE REPEAT (TPR)-LIKE SUPERFAMILY PROTEIN"/>
    <property type="match status" value="1"/>
</dbReference>
<dbReference type="InterPro" id="IPR019734">
    <property type="entry name" value="TPR_rpt"/>
</dbReference>
<dbReference type="SUPFAM" id="SSF48452">
    <property type="entry name" value="TPR-like"/>
    <property type="match status" value="1"/>
</dbReference>
<dbReference type="InterPro" id="IPR011990">
    <property type="entry name" value="TPR-like_helical_dom_sf"/>
</dbReference>